<evidence type="ECO:0000313" key="2">
    <source>
        <dbReference type="EMBL" id="MFB0845198.1"/>
    </source>
</evidence>
<protein>
    <submittedName>
        <fullName evidence="2">VOC family protein</fullName>
    </submittedName>
</protein>
<dbReference type="Pfam" id="PF00903">
    <property type="entry name" value="Glyoxalase"/>
    <property type="match status" value="1"/>
</dbReference>
<gene>
    <name evidence="2" type="ORF">ACEU3E_23715</name>
</gene>
<sequence>MNKFSHIDLRVTHMESVLPFYEKLLPALGFRRTYHSADWRVFAAEGELPSVAYFAITEDPEHRPNRNLIGFWAKDREEVDAIAQLVQENGGTVTAGPKLFPISPTYYAVYFEDPCGNAYEIVHRLN</sequence>
<proteinExistence type="predicted"/>
<comment type="caution">
    <text evidence="2">The sequence shown here is derived from an EMBL/GenBank/DDBJ whole genome shotgun (WGS) entry which is preliminary data.</text>
</comment>
<dbReference type="SUPFAM" id="SSF54593">
    <property type="entry name" value="Glyoxalase/Bleomycin resistance protein/Dihydroxybiphenyl dioxygenase"/>
    <property type="match status" value="1"/>
</dbReference>
<dbReference type="EMBL" id="JBHDLN010000013">
    <property type="protein sequence ID" value="MFB0845198.1"/>
    <property type="molecule type" value="Genomic_DNA"/>
</dbReference>
<dbReference type="InterPro" id="IPR029068">
    <property type="entry name" value="Glyas_Bleomycin-R_OHBP_Dase"/>
</dbReference>
<accession>A0ABV4V536</accession>
<reference evidence="2 3" key="1">
    <citation type="submission" date="2024-09" db="EMBL/GenBank/DDBJ databases">
        <authorList>
            <person name="Makale K.P.P."/>
            <person name="Makhzoum A."/>
            <person name="Rantong G."/>
            <person name="Rahube T.O."/>
        </authorList>
    </citation>
    <scope>NUCLEOTIDE SEQUENCE [LARGE SCALE GENOMIC DNA]</scope>
    <source>
        <strain evidence="2 3">KM_D13</strain>
    </source>
</reference>
<dbReference type="InterPro" id="IPR004360">
    <property type="entry name" value="Glyas_Fos-R_dOase_dom"/>
</dbReference>
<feature type="domain" description="VOC" evidence="1">
    <location>
        <begin position="3"/>
        <end position="124"/>
    </location>
</feature>
<keyword evidence="3" id="KW-1185">Reference proteome</keyword>
<dbReference type="InterPro" id="IPR037523">
    <property type="entry name" value="VOC_core"/>
</dbReference>
<evidence type="ECO:0000259" key="1">
    <source>
        <dbReference type="PROSITE" id="PS51819"/>
    </source>
</evidence>
<dbReference type="PROSITE" id="PS51819">
    <property type="entry name" value="VOC"/>
    <property type="match status" value="1"/>
</dbReference>
<organism evidence="2 3">
    <name type="scientific">Paenibacillus oleatilyticus</name>
    <dbReference type="NCBI Taxonomy" id="2594886"/>
    <lineage>
        <taxon>Bacteria</taxon>
        <taxon>Bacillati</taxon>
        <taxon>Bacillota</taxon>
        <taxon>Bacilli</taxon>
        <taxon>Bacillales</taxon>
        <taxon>Paenibacillaceae</taxon>
        <taxon>Paenibacillus</taxon>
    </lineage>
</organism>
<dbReference type="PANTHER" id="PTHR35006:SF2">
    <property type="entry name" value="GLYOXALASE FAMILY PROTEIN (AFU_ORTHOLOGUE AFUA_5G14830)"/>
    <property type="match status" value="1"/>
</dbReference>
<dbReference type="Proteomes" id="UP001575622">
    <property type="component" value="Unassembled WGS sequence"/>
</dbReference>
<dbReference type="PANTHER" id="PTHR35006">
    <property type="entry name" value="GLYOXALASE FAMILY PROTEIN (AFU_ORTHOLOGUE AFUA_5G14830)"/>
    <property type="match status" value="1"/>
</dbReference>
<name>A0ABV4V536_9BACL</name>
<evidence type="ECO:0000313" key="3">
    <source>
        <dbReference type="Proteomes" id="UP001575622"/>
    </source>
</evidence>
<dbReference type="RefSeq" id="WP_373955345.1">
    <property type="nucleotide sequence ID" value="NZ_JBHDLN010000013.1"/>
</dbReference>
<dbReference type="Gene3D" id="3.10.180.10">
    <property type="entry name" value="2,3-Dihydroxybiphenyl 1,2-Dioxygenase, domain 1"/>
    <property type="match status" value="1"/>
</dbReference>